<sequence length="331" mass="36326">MSLALTGAAKGVYDDTLGAAFIGFAVSCSVYGVLSTQVYRYYNRYRNDRAMYKFLAAALWIAATIDQALIGHVCYHYAVSEYGNPFSLLGNATWTLMISVLSGSIIGTTVKTAFAIRVWRFSGQNYILAGFLLCLTYAQLGFAITYTVKGQVSSMFRLADLPNLPKLKTIASLSLGTGLLTDIVTAGALCYYLQKMRTGIPSSDTLVRSLTRYAVNCGILTSAFSLATLITYDVLPGTFVFMSFFFVLSKLYAVSFLATLNTRTLVRGRGTDNEDPGHPSNTFILHGSTALRVHSQRPKSGEELQMKIDVQRETQTVVSELSPHSPYAQEW</sequence>
<protein>
    <recommendedName>
        <fullName evidence="2">DUF6534 domain-containing protein</fullName>
    </recommendedName>
</protein>
<dbReference type="OrthoDB" id="3190888at2759"/>
<proteinExistence type="predicted"/>
<reference evidence="3 4" key="1">
    <citation type="journal article" date="2016" name="Mol. Biol. Evol.">
        <title>Comparative Genomics of Early-Diverging Mushroom-Forming Fungi Provides Insights into the Origins of Lignocellulose Decay Capabilities.</title>
        <authorList>
            <person name="Nagy L.G."/>
            <person name="Riley R."/>
            <person name="Tritt A."/>
            <person name="Adam C."/>
            <person name="Daum C."/>
            <person name="Floudas D."/>
            <person name="Sun H."/>
            <person name="Yadav J.S."/>
            <person name="Pangilinan J."/>
            <person name="Larsson K.H."/>
            <person name="Matsuura K."/>
            <person name="Barry K."/>
            <person name="Labutti K."/>
            <person name="Kuo R."/>
            <person name="Ohm R.A."/>
            <person name="Bhattacharya S.S."/>
            <person name="Shirouzu T."/>
            <person name="Yoshinaga Y."/>
            <person name="Martin F.M."/>
            <person name="Grigoriev I.V."/>
            <person name="Hibbett D.S."/>
        </authorList>
    </citation>
    <scope>NUCLEOTIDE SEQUENCE [LARGE SCALE GENOMIC DNA]</scope>
    <source>
        <strain evidence="3 4">CBS 109695</strain>
    </source>
</reference>
<name>A0A166LWE6_9AGAM</name>
<feature type="transmembrane region" description="Helical" evidence="1">
    <location>
        <begin position="126"/>
        <end position="148"/>
    </location>
</feature>
<dbReference type="AlphaFoldDB" id="A0A166LWE6"/>
<keyword evidence="1" id="KW-0812">Transmembrane</keyword>
<keyword evidence="1" id="KW-0472">Membrane</keyword>
<gene>
    <name evidence="3" type="ORF">FIBSPDRAFT_1043069</name>
</gene>
<evidence type="ECO:0000256" key="1">
    <source>
        <dbReference type="SAM" id="Phobius"/>
    </source>
</evidence>
<accession>A0A166LWE6</accession>
<evidence type="ECO:0000313" key="4">
    <source>
        <dbReference type="Proteomes" id="UP000076532"/>
    </source>
</evidence>
<dbReference type="PANTHER" id="PTHR40465">
    <property type="entry name" value="CHROMOSOME 1, WHOLE GENOME SHOTGUN SEQUENCE"/>
    <property type="match status" value="1"/>
</dbReference>
<evidence type="ECO:0000259" key="2">
    <source>
        <dbReference type="Pfam" id="PF20152"/>
    </source>
</evidence>
<feature type="transmembrane region" description="Helical" evidence="1">
    <location>
        <begin position="238"/>
        <end position="260"/>
    </location>
</feature>
<dbReference type="EMBL" id="KV417533">
    <property type="protein sequence ID" value="KZP23385.1"/>
    <property type="molecule type" value="Genomic_DNA"/>
</dbReference>
<keyword evidence="4" id="KW-1185">Reference proteome</keyword>
<dbReference type="STRING" id="436010.A0A166LWE6"/>
<feature type="transmembrane region" description="Helical" evidence="1">
    <location>
        <begin position="213"/>
        <end position="232"/>
    </location>
</feature>
<dbReference type="Proteomes" id="UP000076532">
    <property type="component" value="Unassembled WGS sequence"/>
</dbReference>
<dbReference type="InterPro" id="IPR045339">
    <property type="entry name" value="DUF6534"/>
</dbReference>
<dbReference type="Pfam" id="PF20152">
    <property type="entry name" value="DUF6534"/>
    <property type="match status" value="1"/>
</dbReference>
<organism evidence="3 4">
    <name type="scientific">Athelia psychrophila</name>
    <dbReference type="NCBI Taxonomy" id="1759441"/>
    <lineage>
        <taxon>Eukaryota</taxon>
        <taxon>Fungi</taxon>
        <taxon>Dikarya</taxon>
        <taxon>Basidiomycota</taxon>
        <taxon>Agaricomycotina</taxon>
        <taxon>Agaricomycetes</taxon>
        <taxon>Agaricomycetidae</taxon>
        <taxon>Atheliales</taxon>
        <taxon>Atheliaceae</taxon>
        <taxon>Athelia</taxon>
    </lineage>
</organism>
<feature type="domain" description="DUF6534" evidence="2">
    <location>
        <begin position="179"/>
        <end position="263"/>
    </location>
</feature>
<feature type="transmembrane region" description="Helical" evidence="1">
    <location>
        <begin position="54"/>
        <end position="78"/>
    </location>
</feature>
<keyword evidence="1" id="KW-1133">Transmembrane helix</keyword>
<feature type="transmembrane region" description="Helical" evidence="1">
    <location>
        <begin position="170"/>
        <end position="193"/>
    </location>
</feature>
<feature type="transmembrane region" description="Helical" evidence="1">
    <location>
        <begin position="20"/>
        <end position="42"/>
    </location>
</feature>
<dbReference type="PANTHER" id="PTHR40465:SF1">
    <property type="entry name" value="DUF6534 DOMAIN-CONTAINING PROTEIN"/>
    <property type="match status" value="1"/>
</dbReference>
<evidence type="ECO:0000313" key="3">
    <source>
        <dbReference type="EMBL" id="KZP23385.1"/>
    </source>
</evidence>
<feature type="transmembrane region" description="Helical" evidence="1">
    <location>
        <begin position="93"/>
        <end position="114"/>
    </location>
</feature>